<evidence type="ECO:0000256" key="4">
    <source>
        <dbReference type="ARBA" id="ARBA00022729"/>
    </source>
</evidence>
<gene>
    <name evidence="7" type="ORF">MATL_G00204190</name>
</gene>
<dbReference type="OrthoDB" id="9447832at2759"/>
<dbReference type="Gene3D" id="2.40.50.40">
    <property type="match status" value="1"/>
</dbReference>
<evidence type="ECO:0000313" key="8">
    <source>
        <dbReference type="Proteomes" id="UP001046870"/>
    </source>
</evidence>
<accession>A0A9D3SXY5</accession>
<dbReference type="Proteomes" id="UP001046870">
    <property type="component" value="Chromosome 18"/>
</dbReference>
<dbReference type="EMBL" id="JAFDVH010000018">
    <property type="protein sequence ID" value="KAG7460936.1"/>
    <property type="molecule type" value="Genomic_DNA"/>
</dbReference>
<keyword evidence="8" id="KW-1185">Reference proteome</keyword>
<dbReference type="GO" id="GO:0005615">
    <property type="term" value="C:extracellular space"/>
    <property type="evidence" value="ECO:0007669"/>
    <property type="project" value="UniProtKB-KW"/>
</dbReference>
<dbReference type="PANTHER" id="PTHR12015:SF183">
    <property type="entry name" value="C-C MOTIF CHEMOKINE 3"/>
    <property type="match status" value="1"/>
</dbReference>
<evidence type="ECO:0000256" key="3">
    <source>
        <dbReference type="ARBA" id="ARBA00022525"/>
    </source>
</evidence>
<dbReference type="InterPro" id="IPR039809">
    <property type="entry name" value="Chemokine_b/g/d"/>
</dbReference>
<name>A0A9D3SXY5_MEGAT</name>
<keyword evidence="3" id="KW-0964">Secreted</keyword>
<keyword evidence="2" id="KW-0202">Cytokine</keyword>
<dbReference type="SUPFAM" id="SSF54117">
    <property type="entry name" value="Interleukin 8-like chemokines"/>
    <property type="match status" value="1"/>
</dbReference>
<comment type="subcellular location">
    <subcellularLocation>
        <location evidence="1">Secreted</location>
    </subcellularLocation>
</comment>
<feature type="signal peptide" evidence="5">
    <location>
        <begin position="1"/>
        <end position="22"/>
    </location>
</feature>
<dbReference type="InterPro" id="IPR036048">
    <property type="entry name" value="Interleukin_8-like_sf"/>
</dbReference>
<feature type="domain" description="Chemokine interleukin-8-like" evidence="6">
    <location>
        <begin position="28"/>
        <end position="86"/>
    </location>
</feature>
<feature type="chain" id="PRO_5039458397" description="Chemokine interleukin-8-like domain-containing protein" evidence="5">
    <location>
        <begin position="23"/>
        <end position="94"/>
    </location>
</feature>
<proteinExistence type="predicted"/>
<evidence type="ECO:0000313" key="7">
    <source>
        <dbReference type="EMBL" id="KAG7460936.1"/>
    </source>
</evidence>
<dbReference type="CDD" id="cd00272">
    <property type="entry name" value="Chemokine_CC"/>
    <property type="match status" value="1"/>
</dbReference>
<dbReference type="GO" id="GO:0008009">
    <property type="term" value="F:chemokine activity"/>
    <property type="evidence" value="ECO:0007669"/>
    <property type="project" value="InterPro"/>
</dbReference>
<organism evidence="7 8">
    <name type="scientific">Megalops atlanticus</name>
    <name type="common">Tarpon</name>
    <name type="synonym">Clupea gigantea</name>
    <dbReference type="NCBI Taxonomy" id="7932"/>
    <lineage>
        <taxon>Eukaryota</taxon>
        <taxon>Metazoa</taxon>
        <taxon>Chordata</taxon>
        <taxon>Craniata</taxon>
        <taxon>Vertebrata</taxon>
        <taxon>Euteleostomi</taxon>
        <taxon>Actinopterygii</taxon>
        <taxon>Neopterygii</taxon>
        <taxon>Teleostei</taxon>
        <taxon>Elopiformes</taxon>
        <taxon>Megalopidae</taxon>
        <taxon>Megalops</taxon>
    </lineage>
</organism>
<reference evidence="7" key="1">
    <citation type="submission" date="2021-01" db="EMBL/GenBank/DDBJ databases">
        <authorList>
            <person name="Zahm M."/>
            <person name="Roques C."/>
            <person name="Cabau C."/>
            <person name="Klopp C."/>
            <person name="Donnadieu C."/>
            <person name="Jouanno E."/>
            <person name="Lampietro C."/>
            <person name="Louis A."/>
            <person name="Herpin A."/>
            <person name="Echchiki A."/>
            <person name="Berthelot C."/>
            <person name="Parey E."/>
            <person name="Roest-Crollius H."/>
            <person name="Braasch I."/>
            <person name="Postlethwait J."/>
            <person name="Bobe J."/>
            <person name="Montfort J."/>
            <person name="Bouchez O."/>
            <person name="Begum T."/>
            <person name="Mejri S."/>
            <person name="Adams A."/>
            <person name="Chen W.-J."/>
            <person name="Guiguen Y."/>
        </authorList>
    </citation>
    <scope>NUCLEOTIDE SEQUENCE</scope>
    <source>
        <strain evidence="7">YG-15Mar2019-1</strain>
        <tissue evidence="7">Brain</tissue>
    </source>
</reference>
<evidence type="ECO:0000256" key="1">
    <source>
        <dbReference type="ARBA" id="ARBA00004613"/>
    </source>
</evidence>
<dbReference type="GO" id="GO:0006955">
    <property type="term" value="P:immune response"/>
    <property type="evidence" value="ECO:0007669"/>
    <property type="project" value="InterPro"/>
</dbReference>
<evidence type="ECO:0000256" key="5">
    <source>
        <dbReference type="SAM" id="SignalP"/>
    </source>
</evidence>
<dbReference type="PANTHER" id="PTHR12015">
    <property type="entry name" value="SMALL INDUCIBLE CYTOKINE A"/>
    <property type="match status" value="1"/>
</dbReference>
<dbReference type="AlphaFoldDB" id="A0A9D3SXY5"/>
<protein>
    <recommendedName>
        <fullName evidence="6">Chemokine interleukin-8-like domain-containing protein</fullName>
    </recommendedName>
</protein>
<evidence type="ECO:0000259" key="6">
    <source>
        <dbReference type="SMART" id="SM00199"/>
    </source>
</evidence>
<evidence type="ECO:0000256" key="2">
    <source>
        <dbReference type="ARBA" id="ARBA00022514"/>
    </source>
</evidence>
<keyword evidence="4 5" id="KW-0732">Signal</keyword>
<dbReference type="InterPro" id="IPR001811">
    <property type="entry name" value="Chemokine_IL8-like_dom"/>
</dbReference>
<dbReference type="SMART" id="SM00199">
    <property type="entry name" value="SCY"/>
    <property type="match status" value="1"/>
</dbReference>
<comment type="caution">
    <text evidence="7">The sequence shown here is derived from an EMBL/GenBank/DDBJ whole genome shotgun (WGS) entry which is preliminary data.</text>
</comment>
<dbReference type="Pfam" id="PF00048">
    <property type="entry name" value="IL8"/>
    <property type="match status" value="1"/>
</dbReference>
<sequence length="94" mass="10533">MKPTSLIISALLLSALCAVVFSENSHGPEKCCFDYVQKIKYESAIISYKNTHPSCARKAVIFTRRDGKELCADPSKDWVQHIIEGLEMGQTKNE</sequence>